<dbReference type="InterPro" id="IPR000073">
    <property type="entry name" value="AB_hydrolase_1"/>
</dbReference>
<accession>A0A8C9SVI7</accession>
<organism evidence="3 4">
    <name type="scientific">Scleropages formosus</name>
    <name type="common">Asian bonytongue</name>
    <name type="synonym">Osteoglossum formosum</name>
    <dbReference type="NCBI Taxonomy" id="113540"/>
    <lineage>
        <taxon>Eukaryota</taxon>
        <taxon>Metazoa</taxon>
        <taxon>Chordata</taxon>
        <taxon>Craniata</taxon>
        <taxon>Vertebrata</taxon>
        <taxon>Euteleostomi</taxon>
        <taxon>Actinopterygii</taxon>
        <taxon>Neopterygii</taxon>
        <taxon>Teleostei</taxon>
        <taxon>Osteoglossocephala</taxon>
        <taxon>Osteoglossomorpha</taxon>
        <taxon>Osteoglossiformes</taxon>
        <taxon>Osteoglossidae</taxon>
        <taxon>Scleropages</taxon>
    </lineage>
</organism>
<dbReference type="Proteomes" id="UP000694397">
    <property type="component" value="Chromosome 18"/>
</dbReference>
<dbReference type="Ensembl" id="ENSSFOT00015052822.1">
    <property type="protein sequence ID" value="ENSSFOP00015042171.1"/>
    <property type="gene ID" value="ENSSFOG00015025352.1"/>
</dbReference>
<name>A0A8C9SVI7_SCLFO</name>
<dbReference type="InterPro" id="IPR029058">
    <property type="entry name" value="AB_hydrolase_fold"/>
</dbReference>
<reference evidence="3" key="3">
    <citation type="submission" date="2025-09" db="UniProtKB">
        <authorList>
            <consortium name="Ensembl"/>
        </authorList>
    </citation>
    <scope>IDENTIFICATION</scope>
</reference>
<feature type="domain" description="AB hydrolase-1" evidence="2">
    <location>
        <begin position="97"/>
        <end position="222"/>
    </location>
</feature>
<reference evidence="3" key="2">
    <citation type="submission" date="2025-08" db="UniProtKB">
        <authorList>
            <consortium name="Ensembl"/>
        </authorList>
    </citation>
    <scope>IDENTIFICATION</scope>
</reference>
<dbReference type="AlphaFoldDB" id="A0A8C9SVI7"/>
<feature type="region of interest" description="Disordered" evidence="1">
    <location>
        <begin position="1"/>
        <end position="35"/>
    </location>
</feature>
<gene>
    <name evidence="3" type="primary">si:dkey-122a22.2</name>
</gene>
<dbReference type="GeneID" id="108940699"/>
<dbReference type="KEGG" id="sfm:108940699"/>
<dbReference type="SUPFAM" id="SSF53474">
    <property type="entry name" value="alpha/beta-Hydrolases"/>
    <property type="match status" value="1"/>
</dbReference>
<dbReference type="GeneTree" id="ENSGT00390000008074"/>
<keyword evidence="4" id="KW-1185">Reference proteome</keyword>
<dbReference type="OrthoDB" id="294702at2759"/>
<sequence>MLRKRTLTQDTSSGNVKLGAKKVPESGVSSPPESKRTFCSRACDVGKVILLIIIIPPFLNYASLQREGALLFPEGGLAVDIGLGQKINLVCKGEGQPVVLLDAPTGMSSDAWFHVQEDVSRVTKVCSYDRVGLGFSKRAFQNETTGMERMWRVSTTGRMVDDLHRLIRAANIATPLILAGSELGGLNGRFYSHIHNLDVSDLVLIDPIPEDVFEEDQWRQYWYTQLVPSLQAVQFSAATGLNRMFIILGWMQPAIRGENVSEDLIQRQKYCLSNPSHQSSAVDEHFFLNESVSQVRELSRFKPLSSMTSVSVITGDYFDEQLPAHLNKVVAECQKRFLEQSYPSAKRIHVPGADRTMIYKKHSAVSKHLLKIIEQRQSKQRSQ</sequence>
<proteinExistence type="predicted"/>
<dbReference type="Gene3D" id="3.40.50.1820">
    <property type="entry name" value="alpha/beta hydrolase"/>
    <property type="match status" value="1"/>
</dbReference>
<evidence type="ECO:0000313" key="3">
    <source>
        <dbReference type="Ensembl" id="ENSSFOP00015042171.1"/>
    </source>
</evidence>
<evidence type="ECO:0000313" key="4">
    <source>
        <dbReference type="Proteomes" id="UP000694397"/>
    </source>
</evidence>
<reference evidence="3 4" key="1">
    <citation type="submission" date="2019-04" db="EMBL/GenBank/DDBJ databases">
        <authorList>
            <consortium name="Wellcome Sanger Institute Data Sharing"/>
        </authorList>
    </citation>
    <scope>NUCLEOTIDE SEQUENCE [LARGE SCALE GENOMIC DNA]</scope>
</reference>
<evidence type="ECO:0000256" key="1">
    <source>
        <dbReference type="SAM" id="MobiDB-lite"/>
    </source>
</evidence>
<evidence type="ECO:0000259" key="2">
    <source>
        <dbReference type="Pfam" id="PF00561"/>
    </source>
</evidence>
<dbReference type="Pfam" id="PF00561">
    <property type="entry name" value="Abhydrolase_1"/>
    <property type="match status" value="1"/>
</dbReference>
<protein>
    <submittedName>
        <fullName evidence="3">Si:dkey-122a22.2</fullName>
    </submittedName>
</protein>